<keyword evidence="8" id="KW-0449">Lipoprotein</keyword>
<evidence type="ECO:0000313" key="11">
    <source>
        <dbReference type="Proteomes" id="UP000694548"/>
    </source>
</evidence>
<dbReference type="GO" id="GO:0035036">
    <property type="term" value="P:sperm-egg recognition"/>
    <property type="evidence" value="ECO:0007669"/>
    <property type="project" value="TreeGrafter"/>
</dbReference>
<sequence>MLQLLHVAALCLLLFLPSLCCENLVCHFSPILEKDKMVEPTVTECPPKQVCFEGVGRYGNYSALSARGCMLQDQCSKKVYIRLKGTVYIMSYSCCDWPHCNSCVAVRPLLATVTLAAVAALTSRLS</sequence>
<dbReference type="PANTHER" id="PTHR47613">
    <property type="entry name" value="SPERM ACROSOME MEMBRANE-ASSOCIATED PROTEIN 4"/>
    <property type="match status" value="1"/>
</dbReference>
<accession>A0A8C6P3P8</accession>
<dbReference type="SUPFAM" id="SSF57302">
    <property type="entry name" value="Snake toxin-like"/>
    <property type="match status" value="1"/>
</dbReference>
<name>A0A8C6P3P8_NOTFU</name>
<dbReference type="Ensembl" id="ENSNFUT00015039604.1">
    <property type="protein sequence ID" value="ENSNFUP00015037924.1"/>
    <property type="gene ID" value="ENSNFUG00015018324.1"/>
</dbReference>
<evidence type="ECO:0000313" key="10">
    <source>
        <dbReference type="Ensembl" id="ENSNFUP00015037924.1"/>
    </source>
</evidence>
<evidence type="ECO:0000256" key="9">
    <source>
        <dbReference type="SAM" id="SignalP"/>
    </source>
</evidence>
<dbReference type="CDD" id="cd23597">
    <property type="entry name" value="TFP_LU_ECD_Bncr"/>
    <property type="match status" value="1"/>
</dbReference>
<reference evidence="10" key="1">
    <citation type="submission" date="2014-08" db="EMBL/GenBank/DDBJ databases">
        <authorList>
            <person name="Senf B."/>
            <person name="Petzold A."/>
            <person name="Downie B.R."/>
            <person name="Koch P."/>
            <person name="Platzer M."/>
        </authorList>
    </citation>
    <scope>NUCLEOTIDE SEQUENCE [LARGE SCALE GENOMIC DNA]</scope>
    <source>
        <strain evidence="10">GRZ</strain>
    </source>
</reference>
<protein>
    <recommendedName>
        <fullName evidence="12">UPAR/Ly6 domain-containing protein</fullName>
    </recommendedName>
</protein>
<reference evidence="10" key="3">
    <citation type="submission" date="2025-09" db="UniProtKB">
        <authorList>
            <consortium name="Ensembl"/>
        </authorList>
    </citation>
    <scope>IDENTIFICATION</scope>
</reference>
<dbReference type="GO" id="GO:0098552">
    <property type="term" value="C:side of membrane"/>
    <property type="evidence" value="ECO:0007669"/>
    <property type="project" value="UniProtKB-KW"/>
</dbReference>
<dbReference type="PANTHER" id="PTHR47613:SF1">
    <property type="entry name" value="SPERM ACROSOME MEMBRANE-ASSOCIATED PROTEIN 4"/>
    <property type="match status" value="1"/>
</dbReference>
<reference evidence="10" key="2">
    <citation type="submission" date="2025-08" db="UniProtKB">
        <authorList>
            <consortium name="Ensembl"/>
        </authorList>
    </citation>
    <scope>IDENTIFICATION</scope>
</reference>
<dbReference type="AlphaFoldDB" id="A0A8C6P3P8"/>
<dbReference type="GeneTree" id="ENSGT00940000177161"/>
<feature type="signal peptide" evidence="9">
    <location>
        <begin position="1"/>
        <end position="20"/>
    </location>
</feature>
<keyword evidence="11" id="KW-1185">Reference proteome</keyword>
<comment type="subcellular location">
    <subcellularLocation>
        <location evidence="1">Cell membrane</location>
        <topology evidence="1">Lipid-anchor</topology>
        <topology evidence="1">GPI-anchor</topology>
    </subcellularLocation>
</comment>
<dbReference type="InterPro" id="IPR045860">
    <property type="entry name" value="Snake_toxin-like_sf"/>
</dbReference>
<keyword evidence="4 9" id="KW-0732">Signal</keyword>
<dbReference type="GO" id="GO:0005886">
    <property type="term" value="C:plasma membrane"/>
    <property type="evidence" value="ECO:0007669"/>
    <property type="project" value="UniProtKB-SubCell"/>
</dbReference>
<organism evidence="10 11">
    <name type="scientific">Nothobranchius furzeri</name>
    <name type="common">Turquoise killifish</name>
    <dbReference type="NCBI Taxonomy" id="105023"/>
    <lineage>
        <taxon>Eukaryota</taxon>
        <taxon>Metazoa</taxon>
        <taxon>Chordata</taxon>
        <taxon>Craniata</taxon>
        <taxon>Vertebrata</taxon>
        <taxon>Euteleostomi</taxon>
        <taxon>Actinopterygii</taxon>
        <taxon>Neopterygii</taxon>
        <taxon>Teleostei</taxon>
        <taxon>Neoteleostei</taxon>
        <taxon>Acanthomorphata</taxon>
        <taxon>Ovalentaria</taxon>
        <taxon>Atherinomorphae</taxon>
        <taxon>Cyprinodontiformes</taxon>
        <taxon>Nothobranchiidae</taxon>
        <taxon>Nothobranchius</taxon>
    </lineage>
</organism>
<feature type="chain" id="PRO_5034256411" description="UPAR/Ly6 domain-containing protein" evidence="9">
    <location>
        <begin position="21"/>
        <end position="126"/>
    </location>
</feature>
<keyword evidence="2" id="KW-1003">Cell membrane</keyword>
<evidence type="ECO:0000256" key="4">
    <source>
        <dbReference type="ARBA" id="ARBA00022729"/>
    </source>
</evidence>
<dbReference type="InterPro" id="IPR046354">
    <property type="entry name" value="SPACA4/Bouncer"/>
</dbReference>
<evidence type="ECO:0000256" key="1">
    <source>
        <dbReference type="ARBA" id="ARBA00004609"/>
    </source>
</evidence>
<evidence type="ECO:0000256" key="3">
    <source>
        <dbReference type="ARBA" id="ARBA00022622"/>
    </source>
</evidence>
<keyword evidence="7" id="KW-0325">Glycoprotein</keyword>
<keyword evidence="5" id="KW-0472">Membrane</keyword>
<evidence type="ECO:0000256" key="7">
    <source>
        <dbReference type="ARBA" id="ARBA00023180"/>
    </source>
</evidence>
<proteinExistence type="predicted"/>
<evidence type="ECO:0000256" key="5">
    <source>
        <dbReference type="ARBA" id="ARBA00023136"/>
    </source>
</evidence>
<dbReference type="Proteomes" id="UP000694548">
    <property type="component" value="Chromosome sgr13"/>
</dbReference>
<evidence type="ECO:0000256" key="8">
    <source>
        <dbReference type="ARBA" id="ARBA00023288"/>
    </source>
</evidence>
<evidence type="ECO:0008006" key="12">
    <source>
        <dbReference type="Google" id="ProtNLM"/>
    </source>
</evidence>
<evidence type="ECO:0000256" key="6">
    <source>
        <dbReference type="ARBA" id="ARBA00023157"/>
    </source>
</evidence>
<evidence type="ECO:0000256" key="2">
    <source>
        <dbReference type="ARBA" id="ARBA00022475"/>
    </source>
</evidence>
<keyword evidence="3" id="KW-0336">GPI-anchor</keyword>
<keyword evidence="6" id="KW-1015">Disulfide bond</keyword>